<dbReference type="AlphaFoldDB" id="A0A5M3Z6B0"/>
<dbReference type="Proteomes" id="UP000452235">
    <property type="component" value="Unassembled WGS sequence"/>
</dbReference>
<protein>
    <submittedName>
        <fullName evidence="5">Phosphopantothenoylcysteine decarboxylase</fullName>
    </submittedName>
</protein>
<dbReference type="PANTHER" id="PTHR14359:SF6">
    <property type="entry name" value="PHOSPHOPANTOTHENOYLCYSTEINE DECARBOXYLASE"/>
    <property type="match status" value="1"/>
</dbReference>
<dbReference type="GO" id="GO:0015937">
    <property type="term" value="P:coenzyme A biosynthetic process"/>
    <property type="evidence" value="ECO:0007669"/>
    <property type="project" value="UniProtKB-KW"/>
</dbReference>
<feature type="region of interest" description="Disordered" evidence="3">
    <location>
        <begin position="70"/>
        <end position="92"/>
    </location>
</feature>
<name>A0A5M3Z6B0_ASPTE</name>
<feature type="domain" description="Flavoprotein" evidence="4">
    <location>
        <begin position="30"/>
        <end position="248"/>
    </location>
</feature>
<evidence type="ECO:0000256" key="2">
    <source>
        <dbReference type="ARBA" id="ARBA00038350"/>
    </source>
</evidence>
<comment type="similarity">
    <text evidence="2">Belongs to the HFCD (homooligomeric flavin containing Cys decarboxylase) superfamily.</text>
</comment>
<organism evidence="5 6">
    <name type="scientific">Aspergillus terreus</name>
    <dbReference type="NCBI Taxonomy" id="33178"/>
    <lineage>
        <taxon>Eukaryota</taxon>
        <taxon>Fungi</taxon>
        <taxon>Dikarya</taxon>
        <taxon>Ascomycota</taxon>
        <taxon>Pezizomycotina</taxon>
        <taxon>Eurotiomycetes</taxon>
        <taxon>Eurotiomycetidae</taxon>
        <taxon>Eurotiales</taxon>
        <taxon>Aspergillaceae</taxon>
        <taxon>Aspergillus</taxon>
        <taxon>Aspergillus subgen. Circumdati</taxon>
    </lineage>
</organism>
<reference evidence="5 6" key="1">
    <citation type="submission" date="2020-01" db="EMBL/GenBank/DDBJ databases">
        <title>Aspergillus terreus IFO 6365 whole genome shotgun sequence.</title>
        <authorList>
            <person name="Kanamasa S."/>
            <person name="Takahashi H."/>
        </authorList>
    </citation>
    <scope>NUCLEOTIDE SEQUENCE [LARGE SCALE GENOMIC DNA]</scope>
    <source>
        <strain evidence="5 6">IFO 6365</strain>
    </source>
</reference>
<dbReference type="EMBL" id="BLJY01000005">
    <property type="protein sequence ID" value="GFF16394.1"/>
    <property type="molecule type" value="Genomic_DNA"/>
</dbReference>
<proteinExistence type="inferred from homology"/>
<evidence type="ECO:0000313" key="6">
    <source>
        <dbReference type="Proteomes" id="UP000452235"/>
    </source>
</evidence>
<evidence type="ECO:0000313" key="5">
    <source>
        <dbReference type="EMBL" id="GFF16394.1"/>
    </source>
</evidence>
<dbReference type="GO" id="GO:0010181">
    <property type="term" value="F:FMN binding"/>
    <property type="evidence" value="ECO:0007669"/>
    <property type="project" value="TreeGrafter"/>
</dbReference>
<keyword evidence="1" id="KW-0173">Coenzyme A biosynthesis</keyword>
<evidence type="ECO:0000256" key="3">
    <source>
        <dbReference type="SAM" id="MobiDB-lite"/>
    </source>
</evidence>
<sequence>MATNRDESHPTPPQSSAAEVAASLHDGKTHLLLAATGSVATIKLPHIITSLSKHANLSIRVILTKSAARFLPPPEHPPGSQSTTTATPTPSAEDYIRSLPGVDGVYVDEDEWAEPWTRGSEILHIALRRWAHLLLIAPLSANSLAKIVHGFADNLLTSVVRAWDTTGLIDGKKDARIMVAPAMNTAMWVHPVTGQQIRVLEEEWGVKDEEGTGGWFEVLRPIEKNLACGDVGGGAMMEWVDIVAVVERRLRLST</sequence>
<dbReference type="Gene3D" id="3.40.50.1950">
    <property type="entry name" value="Flavin prenyltransferase-like"/>
    <property type="match status" value="1"/>
</dbReference>
<dbReference type="PANTHER" id="PTHR14359">
    <property type="entry name" value="HOMO-OLIGOMERIC FLAVIN CONTAINING CYS DECARBOXYLASE FAMILY"/>
    <property type="match status" value="1"/>
</dbReference>
<feature type="compositionally biased region" description="Low complexity" evidence="3">
    <location>
        <begin position="82"/>
        <end position="92"/>
    </location>
</feature>
<dbReference type="OrthoDB" id="1532798at2759"/>
<comment type="caution">
    <text evidence="5">The sequence shown here is derived from an EMBL/GenBank/DDBJ whole genome shotgun (WGS) entry which is preliminary data.</text>
</comment>
<dbReference type="SUPFAM" id="SSF52507">
    <property type="entry name" value="Homo-oligomeric flavin-containing Cys decarboxylases, HFCD"/>
    <property type="match status" value="1"/>
</dbReference>
<keyword evidence="6" id="KW-1185">Reference proteome</keyword>
<dbReference type="Pfam" id="PF02441">
    <property type="entry name" value="Flavoprotein"/>
    <property type="match status" value="1"/>
</dbReference>
<evidence type="ECO:0000256" key="1">
    <source>
        <dbReference type="ARBA" id="ARBA00022993"/>
    </source>
</evidence>
<accession>A0A5M3Z6B0</accession>
<gene>
    <name evidence="5" type="ORF">ATEIFO6365_0005058400</name>
</gene>
<dbReference type="VEuPathDB" id="FungiDB:ATEG_06930"/>
<dbReference type="InterPro" id="IPR036551">
    <property type="entry name" value="Flavin_trans-like"/>
</dbReference>
<dbReference type="GO" id="GO:0004633">
    <property type="term" value="F:phosphopantothenoylcysteine decarboxylase activity"/>
    <property type="evidence" value="ECO:0007669"/>
    <property type="project" value="TreeGrafter"/>
</dbReference>
<evidence type="ECO:0000259" key="4">
    <source>
        <dbReference type="Pfam" id="PF02441"/>
    </source>
</evidence>
<dbReference type="GO" id="GO:0071513">
    <property type="term" value="C:phosphopantothenoylcysteine decarboxylase complex"/>
    <property type="evidence" value="ECO:0007669"/>
    <property type="project" value="TreeGrafter"/>
</dbReference>
<dbReference type="InterPro" id="IPR003382">
    <property type="entry name" value="Flavoprotein"/>
</dbReference>